<keyword evidence="2" id="KW-0560">Oxidoreductase</keyword>
<dbReference type="Proteomes" id="UP000755104">
    <property type="component" value="Unassembled WGS sequence"/>
</dbReference>
<comment type="caution">
    <text evidence="2">The sequence shown here is derived from an EMBL/GenBank/DDBJ whole genome shotgun (WGS) entry which is preliminary data.</text>
</comment>
<dbReference type="Gene3D" id="3.30.70.100">
    <property type="match status" value="1"/>
</dbReference>
<evidence type="ECO:0000259" key="1">
    <source>
        <dbReference type="PROSITE" id="PS51725"/>
    </source>
</evidence>
<accession>A0ABS7JBD3</accession>
<dbReference type="SUPFAM" id="SSF54909">
    <property type="entry name" value="Dimeric alpha+beta barrel"/>
    <property type="match status" value="1"/>
</dbReference>
<dbReference type="EMBL" id="JAIGNO010000006">
    <property type="protein sequence ID" value="MBX7482998.1"/>
    <property type="molecule type" value="Genomic_DNA"/>
</dbReference>
<proteinExistence type="predicted"/>
<evidence type="ECO:0000313" key="3">
    <source>
        <dbReference type="Proteomes" id="UP000755104"/>
    </source>
</evidence>
<sequence>MSKITFEETIEWFKSTDYAGPIGLTVKFPVPAENADKFRDFLNDYAPYVVKEEGCIEFTWHCDWKDPNAFWLTERWQSAKILLKHLGPDSRPGTPYEGETPLKIMADLGAAPDPAAIYRMGLTD</sequence>
<reference evidence="2 3" key="1">
    <citation type="submission" date="2021-08" db="EMBL/GenBank/DDBJ databases">
        <title>Comparative Genomics Analysis of the Genus Qipengyuania Reveals Extensive Genetic Diversity and Metabolic Versatility, Including the Description of Fifteen Novel Species.</title>
        <authorList>
            <person name="Liu Y."/>
        </authorList>
    </citation>
    <scope>NUCLEOTIDE SEQUENCE [LARGE SCALE GENOMIC DNA]</scope>
    <source>
        <strain evidence="2 3">6D47A</strain>
    </source>
</reference>
<evidence type="ECO:0000313" key="2">
    <source>
        <dbReference type="EMBL" id="MBX7482998.1"/>
    </source>
</evidence>
<name>A0ABS7JBD3_9SPHN</name>
<gene>
    <name evidence="2" type="ORF">K3174_10690</name>
</gene>
<feature type="domain" description="ABM" evidence="1">
    <location>
        <begin position="22"/>
        <end position="118"/>
    </location>
</feature>
<keyword evidence="2" id="KW-0503">Monooxygenase</keyword>
<keyword evidence="3" id="KW-1185">Reference proteome</keyword>
<dbReference type="PROSITE" id="PS51725">
    <property type="entry name" value="ABM"/>
    <property type="match status" value="1"/>
</dbReference>
<dbReference type="InterPro" id="IPR007138">
    <property type="entry name" value="ABM_dom"/>
</dbReference>
<dbReference type="InterPro" id="IPR011008">
    <property type="entry name" value="Dimeric_a/b-barrel"/>
</dbReference>
<dbReference type="GO" id="GO:0004497">
    <property type="term" value="F:monooxygenase activity"/>
    <property type="evidence" value="ECO:0007669"/>
    <property type="project" value="UniProtKB-KW"/>
</dbReference>
<organism evidence="2 3">
    <name type="scientific">Qipengyuania qiaonensis</name>
    <dbReference type="NCBI Taxonomy" id="2867240"/>
    <lineage>
        <taxon>Bacteria</taxon>
        <taxon>Pseudomonadati</taxon>
        <taxon>Pseudomonadota</taxon>
        <taxon>Alphaproteobacteria</taxon>
        <taxon>Sphingomonadales</taxon>
        <taxon>Erythrobacteraceae</taxon>
        <taxon>Qipengyuania</taxon>
    </lineage>
</organism>
<dbReference type="RefSeq" id="WP_221558260.1">
    <property type="nucleotide sequence ID" value="NZ_JAIGNO010000006.1"/>
</dbReference>
<dbReference type="Pfam" id="PF03992">
    <property type="entry name" value="ABM"/>
    <property type="match status" value="1"/>
</dbReference>
<protein>
    <submittedName>
        <fullName evidence="2">Antibiotic biosynthesis monooxygenase</fullName>
    </submittedName>
</protein>